<keyword evidence="3" id="KW-1185">Reference proteome</keyword>
<dbReference type="AlphaFoldDB" id="A0A9Q3GUY8"/>
<evidence type="ECO:0000256" key="1">
    <source>
        <dbReference type="SAM" id="MobiDB-lite"/>
    </source>
</evidence>
<feature type="compositionally biased region" description="Polar residues" evidence="1">
    <location>
        <begin position="21"/>
        <end position="32"/>
    </location>
</feature>
<protein>
    <submittedName>
        <fullName evidence="2">Uncharacterized protein</fullName>
    </submittedName>
</protein>
<proteinExistence type="predicted"/>
<sequence length="119" mass="13524">MLELKKAMERDLKRNGKKTKSSQLSPETTGNGTIERLHRPQQPSPSQTPKTYKNSTPGTLPRAARFSERVPITTPTQQPERVKITTIKIVKIKEKDYSFNFDVSDVEDSIKRAERIASI</sequence>
<organism evidence="2 3">
    <name type="scientific">Austropuccinia psidii MF-1</name>
    <dbReference type="NCBI Taxonomy" id="1389203"/>
    <lineage>
        <taxon>Eukaryota</taxon>
        <taxon>Fungi</taxon>
        <taxon>Dikarya</taxon>
        <taxon>Basidiomycota</taxon>
        <taxon>Pucciniomycotina</taxon>
        <taxon>Pucciniomycetes</taxon>
        <taxon>Pucciniales</taxon>
        <taxon>Sphaerophragmiaceae</taxon>
        <taxon>Austropuccinia</taxon>
    </lineage>
</organism>
<feature type="compositionally biased region" description="Basic and acidic residues" evidence="1">
    <location>
        <begin position="1"/>
        <end position="14"/>
    </location>
</feature>
<gene>
    <name evidence="2" type="ORF">O181_019664</name>
</gene>
<reference evidence="2" key="1">
    <citation type="submission" date="2021-03" db="EMBL/GenBank/DDBJ databases">
        <title>Draft genome sequence of rust myrtle Austropuccinia psidii MF-1, a brazilian biotype.</title>
        <authorList>
            <person name="Quecine M.C."/>
            <person name="Pachon D.M.R."/>
            <person name="Bonatelli M.L."/>
            <person name="Correr F.H."/>
            <person name="Franceschini L.M."/>
            <person name="Leite T.F."/>
            <person name="Margarido G.R.A."/>
            <person name="Almeida C.A."/>
            <person name="Ferrarezi J.A."/>
            <person name="Labate C.A."/>
        </authorList>
    </citation>
    <scope>NUCLEOTIDE SEQUENCE</scope>
    <source>
        <strain evidence="2">MF-1</strain>
    </source>
</reference>
<evidence type="ECO:0000313" key="2">
    <source>
        <dbReference type="EMBL" id="MBW0479949.1"/>
    </source>
</evidence>
<feature type="compositionally biased region" description="Polar residues" evidence="1">
    <location>
        <begin position="48"/>
        <end position="58"/>
    </location>
</feature>
<dbReference type="Proteomes" id="UP000765509">
    <property type="component" value="Unassembled WGS sequence"/>
</dbReference>
<name>A0A9Q3GUY8_9BASI</name>
<evidence type="ECO:0000313" key="3">
    <source>
        <dbReference type="Proteomes" id="UP000765509"/>
    </source>
</evidence>
<feature type="region of interest" description="Disordered" evidence="1">
    <location>
        <begin position="1"/>
        <end position="78"/>
    </location>
</feature>
<accession>A0A9Q3GUY8</accession>
<dbReference type="EMBL" id="AVOT02005776">
    <property type="protein sequence ID" value="MBW0479949.1"/>
    <property type="molecule type" value="Genomic_DNA"/>
</dbReference>
<comment type="caution">
    <text evidence="2">The sequence shown here is derived from an EMBL/GenBank/DDBJ whole genome shotgun (WGS) entry which is preliminary data.</text>
</comment>